<keyword evidence="5" id="KW-1015">Disulfide bond</keyword>
<dbReference type="Gene3D" id="2.40.10.10">
    <property type="entry name" value="Trypsin-like serine proteases"/>
    <property type="match status" value="2"/>
</dbReference>
<reference evidence="8 9" key="1">
    <citation type="journal article" date="2023" name="Insect Mol. Biol.">
        <title>Genome sequencing provides insights into the evolution of gene families encoding plant cell wall-degrading enzymes in longhorned beetles.</title>
        <authorList>
            <person name="Shin N.R."/>
            <person name="Okamura Y."/>
            <person name="Kirsch R."/>
            <person name="Pauchet Y."/>
        </authorList>
    </citation>
    <scope>NUCLEOTIDE SEQUENCE [LARGE SCALE GENOMIC DNA]</scope>
    <source>
        <strain evidence="8">EAD_L_NR</strain>
    </source>
</reference>
<keyword evidence="4" id="KW-0720">Serine protease</keyword>
<comment type="similarity">
    <text evidence="1">Belongs to the peptidase S1 family.</text>
</comment>
<evidence type="ECO:0000256" key="2">
    <source>
        <dbReference type="ARBA" id="ARBA00022670"/>
    </source>
</evidence>
<proteinExistence type="inferred from homology"/>
<dbReference type="GO" id="GO:0004252">
    <property type="term" value="F:serine-type endopeptidase activity"/>
    <property type="evidence" value="ECO:0007669"/>
    <property type="project" value="InterPro"/>
</dbReference>
<dbReference type="InterPro" id="IPR001314">
    <property type="entry name" value="Peptidase_S1A"/>
</dbReference>
<evidence type="ECO:0000259" key="7">
    <source>
        <dbReference type="PROSITE" id="PS50240"/>
    </source>
</evidence>
<evidence type="ECO:0000256" key="4">
    <source>
        <dbReference type="ARBA" id="ARBA00022825"/>
    </source>
</evidence>
<evidence type="ECO:0000256" key="3">
    <source>
        <dbReference type="ARBA" id="ARBA00022801"/>
    </source>
</evidence>
<dbReference type="InterPro" id="IPR009003">
    <property type="entry name" value="Peptidase_S1_PA"/>
</dbReference>
<dbReference type="SMART" id="SM00020">
    <property type="entry name" value="Tryp_SPc"/>
    <property type="match status" value="1"/>
</dbReference>
<sequence>MKVFIYLLAVSGFSVALPSLLPWTEIKGRNIYIEPISNHSAIRNDGVNGRIYGGDEADPHSKPYQAALIINGESFCSGSLISPNYILTAAHCTVRSSVGRSTVFLSSASYVEIILGAHYVNIEEHSQLRVTSTDIIIHEDYMKPDPYNNDISVIKTPSHIVTNNYIQIVRLAQEDAGSYNGYVGILAGWGSTSDTSSALSPVLLETYLSIITNEWCASLYEPGVIIPSMLCSWDLGYHPAGPCYGDSGAPFVVGNVQVGLLSYIPSNDGCHLGYPGGYTRISYYRPWINRNTDL</sequence>
<dbReference type="InterPro" id="IPR050430">
    <property type="entry name" value="Peptidase_S1"/>
</dbReference>
<dbReference type="PANTHER" id="PTHR24276">
    <property type="entry name" value="POLYSERASE-RELATED"/>
    <property type="match status" value="1"/>
</dbReference>
<protein>
    <recommendedName>
        <fullName evidence="7">Peptidase S1 domain-containing protein</fullName>
    </recommendedName>
</protein>
<dbReference type="PROSITE" id="PS50240">
    <property type="entry name" value="TRYPSIN_DOM"/>
    <property type="match status" value="1"/>
</dbReference>
<feature type="domain" description="Peptidase S1" evidence="7">
    <location>
        <begin position="51"/>
        <end position="293"/>
    </location>
</feature>
<evidence type="ECO:0000256" key="5">
    <source>
        <dbReference type="ARBA" id="ARBA00023157"/>
    </source>
</evidence>
<name>A0AAV8VW46_9CUCU</name>
<dbReference type="PRINTS" id="PR00722">
    <property type="entry name" value="CHYMOTRYPSIN"/>
</dbReference>
<dbReference type="PROSITE" id="PS00134">
    <property type="entry name" value="TRYPSIN_HIS"/>
    <property type="match status" value="1"/>
</dbReference>
<keyword evidence="9" id="KW-1185">Reference proteome</keyword>
<keyword evidence="3" id="KW-0378">Hydrolase</keyword>
<gene>
    <name evidence="8" type="ORF">NQ315_011568</name>
</gene>
<dbReference type="Proteomes" id="UP001159042">
    <property type="component" value="Unassembled WGS sequence"/>
</dbReference>
<dbReference type="InterPro" id="IPR001254">
    <property type="entry name" value="Trypsin_dom"/>
</dbReference>
<dbReference type="SUPFAM" id="SSF50494">
    <property type="entry name" value="Trypsin-like serine proteases"/>
    <property type="match status" value="1"/>
</dbReference>
<dbReference type="Pfam" id="PF00089">
    <property type="entry name" value="Trypsin"/>
    <property type="match status" value="1"/>
</dbReference>
<evidence type="ECO:0000256" key="6">
    <source>
        <dbReference type="SAM" id="SignalP"/>
    </source>
</evidence>
<dbReference type="GO" id="GO:0006508">
    <property type="term" value="P:proteolysis"/>
    <property type="evidence" value="ECO:0007669"/>
    <property type="project" value="UniProtKB-KW"/>
</dbReference>
<feature type="chain" id="PRO_5043709532" description="Peptidase S1 domain-containing protein" evidence="6">
    <location>
        <begin position="17"/>
        <end position="294"/>
    </location>
</feature>
<accession>A0AAV8VW46</accession>
<evidence type="ECO:0000256" key="1">
    <source>
        <dbReference type="ARBA" id="ARBA00007664"/>
    </source>
</evidence>
<dbReference type="AlphaFoldDB" id="A0AAV8VW46"/>
<dbReference type="InterPro" id="IPR018114">
    <property type="entry name" value="TRYPSIN_HIS"/>
</dbReference>
<dbReference type="FunFam" id="2.40.10.10:FF:000068">
    <property type="entry name" value="transmembrane protease serine 2"/>
    <property type="match status" value="1"/>
</dbReference>
<dbReference type="PANTHER" id="PTHR24276:SF98">
    <property type="entry name" value="FI18310P1-RELATED"/>
    <property type="match status" value="1"/>
</dbReference>
<keyword evidence="6" id="KW-0732">Signal</keyword>
<dbReference type="InterPro" id="IPR043504">
    <property type="entry name" value="Peptidase_S1_PA_chymotrypsin"/>
</dbReference>
<evidence type="ECO:0000313" key="8">
    <source>
        <dbReference type="EMBL" id="KAJ8918111.1"/>
    </source>
</evidence>
<keyword evidence="2" id="KW-0645">Protease</keyword>
<organism evidence="8 9">
    <name type="scientific">Exocentrus adspersus</name>
    <dbReference type="NCBI Taxonomy" id="1586481"/>
    <lineage>
        <taxon>Eukaryota</taxon>
        <taxon>Metazoa</taxon>
        <taxon>Ecdysozoa</taxon>
        <taxon>Arthropoda</taxon>
        <taxon>Hexapoda</taxon>
        <taxon>Insecta</taxon>
        <taxon>Pterygota</taxon>
        <taxon>Neoptera</taxon>
        <taxon>Endopterygota</taxon>
        <taxon>Coleoptera</taxon>
        <taxon>Polyphaga</taxon>
        <taxon>Cucujiformia</taxon>
        <taxon>Chrysomeloidea</taxon>
        <taxon>Cerambycidae</taxon>
        <taxon>Lamiinae</taxon>
        <taxon>Acanthocinini</taxon>
        <taxon>Exocentrus</taxon>
    </lineage>
</organism>
<feature type="signal peptide" evidence="6">
    <location>
        <begin position="1"/>
        <end position="16"/>
    </location>
</feature>
<dbReference type="EMBL" id="JANEYG010000028">
    <property type="protein sequence ID" value="KAJ8918111.1"/>
    <property type="molecule type" value="Genomic_DNA"/>
</dbReference>
<dbReference type="CDD" id="cd00190">
    <property type="entry name" value="Tryp_SPc"/>
    <property type="match status" value="1"/>
</dbReference>
<comment type="caution">
    <text evidence="8">The sequence shown here is derived from an EMBL/GenBank/DDBJ whole genome shotgun (WGS) entry which is preliminary data.</text>
</comment>
<evidence type="ECO:0000313" key="9">
    <source>
        <dbReference type="Proteomes" id="UP001159042"/>
    </source>
</evidence>